<dbReference type="InterPro" id="IPR011991">
    <property type="entry name" value="ArsR-like_HTH"/>
</dbReference>
<keyword evidence="2" id="KW-0238">DNA-binding</keyword>
<comment type="caution">
    <text evidence="5">The sequence shown here is derived from an EMBL/GenBank/DDBJ whole genome shotgun (WGS) entry which is preliminary data.</text>
</comment>
<dbReference type="CDD" id="cd00090">
    <property type="entry name" value="HTH_ARSR"/>
    <property type="match status" value="1"/>
</dbReference>
<dbReference type="Pfam" id="PF12840">
    <property type="entry name" value="HTH_20"/>
    <property type="match status" value="1"/>
</dbReference>
<protein>
    <submittedName>
        <fullName evidence="5">ArsR/SmtB family transcription factor</fullName>
    </submittedName>
</protein>
<dbReference type="InterPro" id="IPR051011">
    <property type="entry name" value="Metal_resp_trans_reg"/>
</dbReference>
<evidence type="ECO:0000256" key="1">
    <source>
        <dbReference type="ARBA" id="ARBA00023015"/>
    </source>
</evidence>
<evidence type="ECO:0000313" key="5">
    <source>
        <dbReference type="EMBL" id="MFD1696413.1"/>
    </source>
</evidence>
<accession>A0ABW4K0A7</accession>
<dbReference type="InterPro" id="IPR036388">
    <property type="entry name" value="WH-like_DNA-bd_sf"/>
</dbReference>
<evidence type="ECO:0000256" key="2">
    <source>
        <dbReference type="ARBA" id="ARBA00023125"/>
    </source>
</evidence>
<evidence type="ECO:0000256" key="3">
    <source>
        <dbReference type="ARBA" id="ARBA00023163"/>
    </source>
</evidence>
<dbReference type="PANTHER" id="PTHR43132:SF2">
    <property type="entry name" value="ARSENICAL RESISTANCE OPERON REPRESSOR ARSR-RELATED"/>
    <property type="match status" value="1"/>
</dbReference>
<sequence length="130" mass="13444">MSTDPSIADLQSGPVPEALTLERAALGFAALGAGARLSVLLALVKAGRKGLTVSDIQDRMGLAPSTLAHHLRSLAQAGLITQEKQGRSVVNRAAFSHLAGLGAYLLQECCAEEDACGSPGSPMSFSDRTR</sequence>
<reference evidence="6" key="1">
    <citation type="journal article" date="2019" name="Int. J. Syst. Evol. Microbiol.">
        <title>The Global Catalogue of Microorganisms (GCM) 10K type strain sequencing project: providing services to taxonomists for standard genome sequencing and annotation.</title>
        <authorList>
            <consortium name="The Broad Institute Genomics Platform"/>
            <consortium name="The Broad Institute Genome Sequencing Center for Infectious Disease"/>
            <person name="Wu L."/>
            <person name="Ma J."/>
        </authorList>
    </citation>
    <scope>NUCLEOTIDE SEQUENCE [LARGE SCALE GENOMIC DNA]</scope>
    <source>
        <strain evidence="6">JCM 3369</strain>
    </source>
</reference>
<keyword evidence="1" id="KW-0805">Transcription regulation</keyword>
<feature type="domain" description="HTH arsR-type" evidence="4">
    <location>
        <begin position="16"/>
        <end position="113"/>
    </location>
</feature>
<dbReference type="PRINTS" id="PR00778">
    <property type="entry name" value="HTHARSR"/>
</dbReference>
<name>A0ABW4K0A7_9HYPH</name>
<dbReference type="Gene3D" id="1.10.10.10">
    <property type="entry name" value="Winged helix-like DNA-binding domain superfamily/Winged helix DNA-binding domain"/>
    <property type="match status" value="1"/>
</dbReference>
<dbReference type="RefSeq" id="WP_149892709.1">
    <property type="nucleotide sequence ID" value="NZ_JBHUFA010000004.1"/>
</dbReference>
<dbReference type="NCBIfam" id="NF033788">
    <property type="entry name" value="HTH_metalloreg"/>
    <property type="match status" value="1"/>
</dbReference>
<dbReference type="InterPro" id="IPR001845">
    <property type="entry name" value="HTH_ArsR_DNA-bd_dom"/>
</dbReference>
<organism evidence="5 6">
    <name type="scientific">Roseibium aestuarii</name>
    <dbReference type="NCBI Taxonomy" id="2600299"/>
    <lineage>
        <taxon>Bacteria</taxon>
        <taxon>Pseudomonadati</taxon>
        <taxon>Pseudomonadota</taxon>
        <taxon>Alphaproteobacteria</taxon>
        <taxon>Hyphomicrobiales</taxon>
        <taxon>Stappiaceae</taxon>
        <taxon>Roseibium</taxon>
    </lineage>
</organism>
<keyword evidence="3" id="KW-0804">Transcription</keyword>
<dbReference type="EMBL" id="JBHUFA010000004">
    <property type="protein sequence ID" value="MFD1696413.1"/>
    <property type="molecule type" value="Genomic_DNA"/>
</dbReference>
<evidence type="ECO:0000313" key="6">
    <source>
        <dbReference type="Proteomes" id="UP001597327"/>
    </source>
</evidence>
<dbReference type="InterPro" id="IPR036390">
    <property type="entry name" value="WH_DNA-bd_sf"/>
</dbReference>
<dbReference type="Proteomes" id="UP001597327">
    <property type="component" value="Unassembled WGS sequence"/>
</dbReference>
<dbReference type="SMART" id="SM00418">
    <property type="entry name" value="HTH_ARSR"/>
    <property type="match status" value="1"/>
</dbReference>
<keyword evidence="6" id="KW-1185">Reference proteome</keyword>
<gene>
    <name evidence="5" type="ORF">ACFSC7_12860</name>
</gene>
<proteinExistence type="predicted"/>
<evidence type="ECO:0000259" key="4">
    <source>
        <dbReference type="PROSITE" id="PS50987"/>
    </source>
</evidence>
<dbReference type="PROSITE" id="PS50987">
    <property type="entry name" value="HTH_ARSR_2"/>
    <property type="match status" value="1"/>
</dbReference>
<dbReference type="PANTHER" id="PTHR43132">
    <property type="entry name" value="ARSENICAL RESISTANCE OPERON REPRESSOR ARSR-RELATED"/>
    <property type="match status" value="1"/>
</dbReference>
<dbReference type="SUPFAM" id="SSF46785">
    <property type="entry name" value="Winged helix' DNA-binding domain"/>
    <property type="match status" value="1"/>
</dbReference>